<dbReference type="InterPro" id="IPR037185">
    <property type="entry name" value="EmrE-like"/>
</dbReference>
<keyword evidence="1" id="KW-0472">Membrane</keyword>
<reference evidence="3 4" key="1">
    <citation type="journal article" date="2012" name="J. Bacteriol.">
        <title>Genome sequence of Thalassospira xiamenensis type strain M-5.</title>
        <authorList>
            <person name="Lai Q."/>
            <person name="Shao Z."/>
        </authorList>
    </citation>
    <scope>NUCLEOTIDE SEQUENCE [LARGE SCALE GENOMIC DNA]</scope>
    <source>
        <strain evidence="3 4">M-5</strain>
    </source>
</reference>
<accession>A0AB72UBC9</accession>
<feature type="transmembrane region" description="Helical" evidence="1">
    <location>
        <begin position="164"/>
        <end position="182"/>
    </location>
</feature>
<feature type="domain" description="EamA" evidence="2">
    <location>
        <begin position="192"/>
        <end position="324"/>
    </location>
</feature>
<name>A0AB72UBC9_9PROT</name>
<dbReference type="KEGG" id="txi:TH3_06660"/>
<keyword evidence="1" id="KW-0812">Transmembrane</keyword>
<feature type="transmembrane region" description="Helical" evidence="1">
    <location>
        <begin position="110"/>
        <end position="130"/>
    </location>
</feature>
<evidence type="ECO:0000256" key="1">
    <source>
        <dbReference type="SAM" id="Phobius"/>
    </source>
</evidence>
<feature type="transmembrane region" description="Helical" evidence="1">
    <location>
        <begin position="71"/>
        <end position="89"/>
    </location>
</feature>
<dbReference type="RefSeq" id="WP_007090886.1">
    <property type="nucleotide sequence ID" value="NZ_FTON01000013.1"/>
</dbReference>
<feature type="transmembrane region" description="Helical" evidence="1">
    <location>
        <begin position="40"/>
        <end position="59"/>
    </location>
</feature>
<feature type="transmembrane region" description="Helical" evidence="1">
    <location>
        <begin position="220"/>
        <end position="240"/>
    </location>
</feature>
<dbReference type="AlphaFoldDB" id="A0AB72UBC9"/>
<gene>
    <name evidence="3" type="ORF">TH3_06660</name>
</gene>
<proteinExistence type="predicted"/>
<dbReference type="EMBL" id="CP004388">
    <property type="protein sequence ID" value="AJD51452.1"/>
    <property type="molecule type" value="Genomic_DNA"/>
</dbReference>
<feature type="transmembrane region" description="Helical" evidence="1">
    <location>
        <begin position="194"/>
        <end position="213"/>
    </location>
</feature>
<feature type="transmembrane region" description="Helical" evidence="1">
    <location>
        <begin position="285"/>
        <end position="303"/>
    </location>
</feature>
<dbReference type="Proteomes" id="UP000007127">
    <property type="component" value="Chromosome"/>
</dbReference>
<dbReference type="GO" id="GO:0016020">
    <property type="term" value="C:membrane"/>
    <property type="evidence" value="ECO:0007669"/>
    <property type="project" value="InterPro"/>
</dbReference>
<dbReference type="PANTHER" id="PTHR22911">
    <property type="entry name" value="ACYL-MALONYL CONDENSING ENZYME-RELATED"/>
    <property type="match status" value="1"/>
</dbReference>
<dbReference type="SUPFAM" id="SSF103481">
    <property type="entry name" value="Multidrug resistance efflux transporter EmrE"/>
    <property type="match status" value="1"/>
</dbReference>
<feature type="transmembrane region" description="Helical" evidence="1">
    <location>
        <begin position="136"/>
        <end position="157"/>
    </location>
</feature>
<dbReference type="InterPro" id="IPR000620">
    <property type="entry name" value="EamA_dom"/>
</dbReference>
<organism evidence="3 4">
    <name type="scientific">Thalassospira xiamenensis M-5 = DSM 17429</name>
    <dbReference type="NCBI Taxonomy" id="1123366"/>
    <lineage>
        <taxon>Bacteria</taxon>
        <taxon>Pseudomonadati</taxon>
        <taxon>Pseudomonadota</taxon>
        <taxon>Alphaproteobacteria</taxon>
        <taxon>Rhodospirillales</taxon>
        <taxon>Thalassospiraceae</taxon>
        <taxon>Thalassospira</taxon>
    </lineage>
</organism>
<feature type="transmembrane region" description="Helical" evidence="1">
    <location>
        <begin position="309"/>
        <end position="325"/>
    </location>
</feature>
<sequence>MPHVLPDILRNTGNASAIPSATTEIAPGTERVTPMVQSSFWAILTLVVAAILMGLGPIFVRFSGVSPDASAFWRVALAAPLLGATVFLMPAGSSKPAVGNGVSVRKRDTGLMILAGLLFAADLVACHMAIEMTTVGNAILLNNLAPVIIGFLGLFGIARKPGVMFWYGVPFAIIGGYFLFRASETGAGSMQGDAFAVLAAFFYAGYLIVISRLRRNHSAASIMFCSTLTTMIALGVMMMIKGNFVLPPHMTGWLALIGLAMLVHFLGQGMVSVGLKRVDEATGSMILLLQPFVASILGAVILSEMLNQWHIMGSAAVVVALLIATRRRRTL</sequence>
<feature type="transmembrane region" description="Helical" evidence="1">
    <location>
        <begin position="252"/>
        <end position="273"/>
    </location>
</feature>
<dbReference type="Pfam" id="PF00892">
    <property type="entry name" value="EamA"/>
    <property type="match status" value="2"/>
</dbReference>
<protein>
    <recommendedName>
        <fullName evidence="2">EamA domain-containing protein</fullName>
    </recommendedName>
</protein>
<feature type="domain" description="EamA" evidence="2">
    <location>
        <begin position="41"/>
        <end position="180"/>
    </location>
</feature>
<evidence type="ECO:0000259" key="2">
    <source>
        <dbReference type="Pfam" id="PF00892"/>
    </source>
</evidence>
<keyword evidence="1" id="KW-1133">Transmembrane helix</keyword>
<evidence type="ECO:0000313" key="3">
    <source>
        <dbReference type="EMBL" id="AJD51452.1"/>
    </source>
</evidence>
<evidence type="ECO:0000313" key="4">
    <source>
        <dbReference type="Proteomes" id="UP000007127"/>
    </source>
</evidence>